<protein>
    <recommendedName>
        <fullName evidence="4">Integral membrane protein</fullName>
    </recommendedName>
</protein>
<reference evidence="2 3" key="1">
    <citation type="submission" date="2013-02" db="EMBL/GenBank/DDBJ databases">
        <title>Whole genome shotgun sequence of Gordonia malaquae NBRC 108250.</title>
        <authorList>
            <person name="Yoshida I."/>
            <person name="Hosoyama A."/>
            <person name="Tsuchikane K."/>
            <person name="Ando Y."/>
            <person name="Baba S."/>
            <person name="Ohji S."/>
            <person name="Hamada M."/>
            <person name="Tamura T."/>
            <person name="Yamazoe A."/>
            <person name="Yamazaki S."/>
            <person name="Fujita N."/>
        </authorList>
    </citation>
    <scope>NUCLEOTIDE SEQUENCE [LARGE SCALE GENOMIC DNA]</scope>
    <source>
        <strain evidence="2 3">NBRC 108250</strain>
    </source>
</reference>
<dbReference type="eggNOG" id="COG4325">
    <property type="taxonomic scope" value="Bacteria"/>
</dbReference>
<dbReference type="Proteomes" id="UP000035009">
    <property type="component" value="Unassembled WGS sequence"/>
</dbReference>
<feature type="transmembrane region" description="Helical" evidence="1">
    <location>
        <begin position="120"/>
        <end position="140"/>
    </location>
</feature>
<organism evidence="2 3">
    <name type="scientific">Gordonia malaquae NBRC 108250</name>
    <dbReference type="NCBI Taxonomy" id="1223542"/>
    <lineage>
        <taxon>Bacteria</taxon>
        <taxon>Bacillati</taxon>
        <taxon>Actinomycetota</taxon>
        <taxon>Actinomycetes</taxon>
        <taxon>Mycobacteriales</taxon>
        <taxon>Gordoniaceae</taxon>
        <taxon>Gordonia</taxon>
    </lineage>
</organism>
<keyword evidence="1" id="KW-1133">Transmembrane helix</keyword>
<accession>M3VB62</accession>
<sequence length="254" mass="27802">MHWFNWWWSHEVVHGGKGPLLLALIAFVVTFLVTRIITRLIRAGIGPFGNINIDGVHLHHSTPGVVMVIGGGLTAVGAPTLSVWAYLAAFAVGSGSALVLDEFAMIFRLRDVYWSEEGQMSIGAATLAAACLCLAVVGLSPASVPGLSGAVLWIRYALMVFLALNLTAVAVVALKGKYPTAVVGVFVAPVAWIAAIRLARPTSLWARLRYDEHRRSLARRRLDRFDRRWGPIQRRWADLIGGRPTRLDHPPEEN</sequence>
<keyword evidence="1" id="KW-0812">Transmembrane</keyword>
<keyword evidence="3" id="KW-1185">Reference proteome</keyword>
<evidence type="ECO:0008006" key="4">
    <source>
        <dbReference type="Google" id="ProtNLM"/>
    </source>
</evidence>
<feature type="transmembrane region" description="Helical" evidence="1">
    <location>
        <begin position="83"/>
        <end position="100"/>
    </location>
</feature>
<dbReference type="RefSeq" id="WP_008378283.1">
    <property type="nucleotide sequence ID" value="NZ_BAOP01000011.1"/>
</dbReference>
<keyword evidence="1" id="KW-0472">Membrane</keyword>
<dbReference type="STRING" id="410332.SAMN04488550_3243"/>
<dbReference type="OrthoDB" id="8535577at2"/>
<name>M3VB62_GORML</name>
<feature type="transmembrane region" description="Helical" evidence="1">
    <location>
        <begin position="20"/>
        <end position="38"/>
    </location>
</feature>
<feature type="transmembrane region" description="Helical" evidence="1">
    <location>
        <begin position="152"/>
        <end position="174"/>
    </location>
</feature>
<evidence type="ECO:0000313" key="3">
    <source>
        <dbReference type="Proteomes" id="UP000035009"/>
    </source>
</evidence>
<gene>
    <name evidence="2" type="ORF">GM1_011_01370</name>
</gene>
<evidence type="ECO:0000313" key="2">
    <source>
        <dbReference type="EMBL" id="GAC79708.1"/>
    </source>
</evidence>
<proteinExistence type="predicted"/>
<dbReference type="EMBL" id="BAOP01000011">
    <property type="protein sequence ID" value="GAC79708.1"/>
    <property type="molecule type" value="Genomic_DNA"/>
</dbReference>
<evidence type="ECO:0000256" key="1">
    <source>
        <dbReference type="SAM" id="Phobius"/>
    </source>
</evidence>
<comment type="caution">
    <text evidence="2">The sequence shown here is derived from an EMBL/GenBank/DDBJ whole genome shotgun (WGS) entry which is preliminary data.</text>
</comment>
<feature type="transmembrane region" description="Helical" evidence="1">
    <location>
        <begin position="180"/>
        <end position="199"/>
    </location>
</feature>
<dbReference type="AlphaFoldDB" id="M3VB62"/>